<accession>A0A7C8K4R1</accession>
<evidence type="ECO:0000313" key="3">
    <source>
        <dbReference type="EMBL" id="TGJ71623.1"/>
    </source>
</evidence>
<evidence type="ECO:0000256" key="2">
    <source>
        <dbReference type="SAM" id="Phobius"/>
    </source>
</evidence>
<reference evidence="3 4" key="1">
    <citation type="submission" date="2019-03" db="EMBL/GenBank/DDBJ databases">
        <title>Nematode-trapping fungi genome.</title>
        <authorList>
            <person name="Vidal-Diez De Ulzurrun G."/>
        </authorList>
    </citation>
    <scope>NUCLEOTIDE SEQUENCE [LARGE SCALE GENOMIC DNA]</scope>
    <source>
        <strain evidence="3 4">TWF154</strain>
    </source>
</reference>
<feature type="region of interest" description="Disordered" evidence="1">
    <location>
        <begin position="174"/>
        <end position="201"/>
    </location>
</feature>
<dbReference type="OrthoDB" id="5289641at2759"/>
<gene>
    <name evidence="3" type="ORF">EYR41_003580</name>
</gene>
<organism evidence="3 4">
    <name type="scientific">Orbilia oligospora</name>
    <name type="common">Nematode-trapping fungus</name>
    <name type="synonym">Arthrobotrys oligospora</name>
    <dbReference type="NCBI Taxonomy" id="2813651"/>
    <lineage>
        <taxon>Eukaryota</taxon>
        <taxon>Fungi</taxon>
        <taxon>Dikarya</taxon>
        <taxon>Ascomycota</taxon>
        <taxon>Pezizomycotina</taxon>
        <taxon>Orbiliomycetes</taxon>
        <taxon>Orbiliales</taxon>
        <taxon>Orbiliaceae</taxon>
        <taxon>Orbilia</taxon>
    </lineage>
</organism>
<protein>
    <submittedName>
        <fullName evidence="3">Uncharacterized protein</fullName>
    </submittedName>
</protein>
<feature type="region of interest" description="Disordered" evidence="1">
    <location>
        <begin position="64"/>
        <end position="90"/>
    </location>
</feature>
<comment type="caution">
    <text evidence="3">The sequence shown here is derived from an EMBL/GenBank/DDBJ whole genome shotgun (WGS) entry which is preliminary data.</text>
</comment>
<dbReference type="Proteomes" id="UP000297595">
    <property type="component" value="Unassembled WGS sequence"/>
</dbReference>
<keyword evidence="2" id="KW-0472">Membrane</keyword>
<evidence type="ECO:0000256" key="1">
    <source>
        <dbReference type="SAM" id="MobiDB-lite"/>
    </source>
</evidence>
<dbReference type="PANTHER" id="PTHR39697:SF1">
    <property type="entry name" value="RICIN B LECTIN DOMAIN-CONTAINING PROTEIN"/>
    <property type="match status" value="1"/>
</dbReference>
<keyword evidence="2" id="KW-0812">Transmembrane</keyword>
<dbReference type="EMBL" id="SOZJ01000002">
    <property type="protein sequence ID" value="TGJ71623.1"/>
    <property type="molecule type" value="Genomic_DNA"/>
</dbReference>
<sequence>MRLTWRAIALPIGLANTTADRSTTRRGFIFTTFQAFYTVRKNHSETLYHGFHLLFTSEMARDNRYGHPNRTGGPARATASSSSSMGTEYDSLLGRPPSYTSIWTPPSSNSSLSSQASLEARSEARPGECCRCARYSFLGTACWAVTIIIFSTLFFLPGIISAVKNTPAVLPPPVPAPTPTPTSTNPPPVVPTVAPPPPPPEPPYRRAGLSGDDVPLAGSTYIISEANSSKALTHNGDEGVMMSDYQKGLMAQRWGCHEADGWLGFTVETGQTTLFLGYSPWPSPATLRCSARTLQYSEMFMVTKLEEHGFRLKMKDGNALKPVGRDSSGALAMVGTSDVWWRFTKV</sequence>
<name>A0A7C8K4R1_ORBOL</name>
<feature type="transmembrane region" description="Helical" evidence="2">
    <location>
        <begin position="135"/>
        <end position="156"/>
    </location>
</feature>
<proteinExistence type="predicted"/>
<dbReference type="PANTHER" id="PTHR39697">
    <property type="entry name" value="RICIN B LECTIN DOMAIN-CONTAINING PROTEIN-RELATED"/>
    <property type="match status" value="1"/>
</dbReference>
<evidence type="ECO:0000313" key="4">
    <source>
        <dbReference type="Proteomes" id="UP000297595"/>
    </source>
</evidence>
<dbReference type="AlphaFoldDB" id="A0A7C8K4R1"/>
<keyword evidence="2" id="KW-1133">Transmembrane helix</keyword>